<name>A0A6G5A2V9_RHIMP</name>
<dbReference type="EMBL" id="GIKN01003058">
    <property type="protein sequence ID" value="NIE45331.1"/>
    <property type="molecule type" value="Transcribed_RNA"/>
</dbReference>
<keyword evidence="1" id="KW-0732">Signal</keyword>
<protein>
    <submittedName>
        <fullName evidence="2">Putative lipocalin</fullName>
    </submittedName>
</protein>
<proteinExistence type="predicted"/>
<sequence length="166" mass="19083">MPAHGLWSLLLFSSSILMALANENKTNALGDWRWTSPWTFMRSKDIYLNLTTLHWPHIKCIRAKPTLKNKTAQTLSQDIFIKVAIGGSITWHHMTASYTPLFDEISNITRRARKFTSVDEDAQAVTNYTFRHVIKDCAIVFKEKKEQNRCSFKLGAMGKQSVQHQL</sequence>
<feature type="chain" id="PRO_5026100765" evidence="1">
    <location>
        <begin position="22"/>
        <end position="166"/>
    </location>
</feature>
<reference evidence="2" key="1">
    <citation type="submission" date="2020-03" db="EMBL/GenBank/DDBJ databases">
        <title>A transcriptome and proteome of the tick Rhipicephalus microplus shaped by the genetic composition of its hosts and developmental stage.</title>
        <authorList>
            <person name="Garcia G.R."/>
            <person name="Ribeiro J.M.C."/>
            <person name="Maruyama S.R."/>
            <person name="Gardinasse L.G."/>
            <person name="Nelson K."/>
            <person name="Ferreira B.R."/>
            <person name="Andrade T.G."/>
            <person name="Santos I.K.F.M."/>
        </authorList>
    </citation>
    <scope>NUCLEOTIDE SEQUENCE</scope>
    <source>
        <strain evidence="2">NSGR</strain>
        <tissue evidence="2">Salivary glands</tissue>
    </source>
</reference>
<evidence type="ECO:0000256" key="1">
    <source>
        <dbReference type="SAM" id="SignalP"/>
    </source>
</evidence>
<dbReference type="AlphaFoldDB" id="A0A6G5A2V9"/>
<feature type="signal peptide" evidence="1">
    <location>
        <begin position="1"/>
        <end position="21"/>
    </location>
</feature>
<evidence type="ECO:0000313" key="2">
    <source>
        <dbReference type="EMBL" id="NIE45331.1"/>
    </source>
</evidence>
<organism evidence="2">
    <name type="scientific">Rhipicephalus microplus</name>
    <name type="common">Cattle tick</name>
    <name type="synonym">Boophilus microplus</name>
    <dbReference type="NCBI Taxonomy" id="6941"/>
    <lineage>
        <taxon>Eukaryota</taxon>
        <taxon>Metazoa</taxon>
        <taxon>Ecdysozoa</taxon>
        <taxon>Arthropoda</taxon>
        <taxon>Chelicerata</taxon>
        <taxon>Arachnida</taxon>
        <taxon>Acari</taxon>
        <taxon>Parasitiformes</taxon>
        <taxon>Ixodida</taxon>
        <taxon>Ixodoidea</taxon>
        <taxon>Ixodidae</taxon>
        <taxon>Rhipicephalinae</taxon>
        <taxon>Rhipicephalus</taxon>
        <taxon>Boophilus</taxon>
    </lineage>
</organism>
<dbReference type="VEuPathDB" id="VectorBase:LOC119184753"/>
<accession>A0A6G5A2V9</accession>
<dbReference type="RefSeq" id="XP_037289942.1">
    <property type="nucleotide sequence ID" value="XM_037434045.1"/>
</dbReference>
<dbReference type="KEGG" id="rmp:119184753"/>